<feature type="domain" description="XLF-like coiled-coil region" evidence="10">
    <location>
        <begin position="136"/>
        <end position="188"/>
    </location>
</feature>
<feature type="domain" description="XLF-like N-terminal" evidence="9">
    <location>
        <begin position="9"/>
        <end position="134"/>
    </location>
</feature>
<dbReference type="PANTHER" id="PTHR32235">
    <property type="entry name" value="NON-HOMOLOGOUS END-JOINING FACTOR 1"/>
    <property type="match status" value="1"/>
</dbReference>
<dbReference type="InterPro" id="IPR015381">
    <property type="entry name" value="XLF-like_N"/>
</dbReference>
<dbReference type="InterPro" id="IPR038051">
    <property type="entry name" value="XRCC4-like_N_sf"/>
</dbReference>
<feature type="compositionally biased region" description="Pro residues" evidence="8">
    <location>
        <begin position="376"/>
        <end position="385"/>
    </location>
</feature>
<evidence type="ECO:0000256" key="6">
    <source>
        <dbReference type="ARBA" id="ARBA00025747"/>
    </source>
</evidence>
<comment type="similarity">
    <text evidence="6">Belongs to the XRCC4-XLF family. XLF subfamily.</text>
</comment>
<evidence type="ECO:0000256" key="5">
    <source>
        <dbReference type="ARBA" id="ARBA00023242"/>
    </source>
</evidence>
<dbReference type="GO" id="GO:0006303">
    <property type="term" value="P:double-strand break repair via nonhomologous end joining"/>
    <property type="evidence" value="ECO:0007669"/>
    <property type="project" value="UniProtKB-ARBA"/>
</dbReference>
<name>A0A0A1V3J4_9HYPO</name>
<dbReference type="InterPro" id="IPR053829">
    <property type="entry name" value="XLF-like_CC"/>
</dbReference>
<evidence type="ECO:0000256" key="8">
    <source>
        <dbReference type="SAM" id="MobiDB-lite"/>
    </source>
</evidence>
<gene>
    <name evidence="11" type="ORF">X797_002510</name>
</gene>
<organism evidence="11 12">
    <name type="scientific">Metarhizium robertsii</name>
    <dbReference type="NCBI Taxonomy" id="568076"/>
    <lineage>
        <taxon>Eukaryota</taxon>
        <taxon>Fungi</taxon>
        <taxon>Dikarya</taxon>
        <taxon>Ascomycota</taxon>
        <taxon>Pezizomycotina</taxon>
        <taxon>Sordariomycetes</taxon>
        <taxon>Hypocreomycetidae</taxon>
        <taxon>Hypocreales</taxon>
        <taxon>Clavicipitaceae</taxon>
        <taxon>Metarhizium</taxon>
    </lineage>
</organism>
<reference evidence="11 12" key="1">
    <citation type="submission" date="2014-02" db="EMBL/GenBank/DDBJ databases">
        <title>The genome sequence of the entomopathogenic fungus Metarhizium robertsii ARSEF 2575.</title>
        <authorList>
            <person name="Giuliano Garisto Donzelli B."/>
            <person name="Roe B.A."/>
            <person name="Macmil S.L."/>
            <person name="Krasnoff S.B."/>
            <person name="Gibson D.M."/>
        </authorList>
    </citation>
    <scope>NUCLEOTIDE SEQUENCE [LARGE SCALE GENOMIC DNA]</scope>
    <source>
        <strain evidence="11 12">ARSEF 2575</strain>
    </source>
</reference>
<dbReference type="InterPro" id="IPR052287">
    <property type="entry name" value="NHEJ_factor"/>
</dbReference>
<dbReference type="Pfam" id="PF09302">
    <property type="entry name" value="XLF"/>
    <property type="match status" value="1"/>
</dbReference>
<dbReference type="eggNOG" id="ENOG502SCQK">
    <property type="taxonomic scope" value="Eukaryota"/>
</dbReference>
<dbReference type="Pfam" id="PF21928">
    <property type="entry name" value="XLF_CC"/>
    <property type="match status" value="1"/>
</dbReference>
<evidence type="ECO:0000313" key="12">
    <source>
        <dbReference type="Proteomes" id="UP000030151"/>
    </source>
</evidence>
<evidence type="ECO:0000256" key="3">
    <source>
        <dbReference type="ARBA" id="ARBA00023125"/>
    </source>
</evidence>
<evidence type="ECO:0000313" key="11">
    <source>
        <dbReference type="EMBL" id="EXV04827.1"/>
    </source>
</evidence>
<evidence type="ECO:0000256" key="2">
    <source>
        <dbReference type="ARBA" id="ARBA00022763"/>
    </source>
</evidence>
<feature type="region of interest" description="Disordered" evidence="8">
    <location>
        <begin position="274"/>
        <end position="541"/>
    </location>
</feature>
<dbReference type="CDD" id="cd22285">
    <property type="entry name" value="HD_XLF_N"/>
    <property type="match status" value="1"/>
</dbReference>
<feature type="compositionally biased region" description="Acidic residues" evidence="8">
    <location>
        <begin position="332"/>
        <end position="341"/>
    </location>
</feature>
<keyword evidence="3" id="KW-0238">DNA-binding</keyword>
<dbReference type="HOGENOM" id="CLU_022898_1_0_1"/>
<dbReference type="EMBL" id="JELW01000002">
    <property type="protein sequence ID" value="EXV04827.1"/>
    <property type="molecule type" value="Genomic_DNA"/>
</dbReference>
<protein>
    <recommendedName>
        <fullName evidence="7">Non-homologous end-joining factor 1</fullName>
    </recommendedName>
</protein>
<dbReference type="GO" id="GO:0045027">
    <property type="term" value="F:DNA end binding"/>
    <property type="evidence" value="ECO:0007669"/>
    <property type="project" value="TreeGrafter"/>
</dbReference>
<evidence type="ECO:0000256" key="4">
    <source>
        <dbReference type="ARBA" id="ARBA00023204"/>
    </source>
</evidence>
<comment type="subcellular location">
    <subcellularLocation>
        <location evidence="1">Nucleus</location>
    </subcellularLocation>
</comment>
<dbReference type="AlphaFoldDB" id="A0A0A1V3J4"/>
<feature type="compositionally biased region" description="Polar residues" evidence="8">
    <location>
        <begin position="286"/>
        <end position="298"/>
    </location>
</feature>
<sequence length="541" mass="58736">MASGTLGTWRFLPLPVSSSIPVLLVSFETGPSSYVIRVSDMANIWMESLDRKAICMRGWSEDTSIDPSDTAENMTTFLSCLRKALDSKLAGHDETSLTLAPEDNSGAADDGITLKITCPLPGFHALKWPIHLKKQSPSAVATNLVLPLIQAQFDTKHKIQSLIQRIAEKDAVVTKLSDKLEAMGTGLEHVFTALSGRKKVTRAAAEDRVKGLAPFNEQRWKKELDSDDVGPSSVNDLIQHVFGDTGLEFRSTLEVDKSPELDKWWHDFLPTSQRLQRKEPKGSALKKQTVTPPQQPSNCDDDDDFQVQSTPPHLRSAKKSATVSNVLPADDASTDGEEDSILDSNPPPALSDRTRQPETSRPGGSRLGAIGGKKQPAPPRAPSPPPRRKTANPPVDDEETASEASDGDATASVPASSPIPSPVQRPSKTAGLGRIGGGAMNTHPLDSASRPEASPPPVARDTLARDTGPRKLGTIGGKASKVEKQDEDTERGRLATRRTNSPKDEQPRETSEERADRKREELKRELERKAAAGPAKKKRRF</sequence>
<keyword evidence="5" id="KW-0539">Nucleus</keyword>
<evidence type="ECO:0000259" key="10">
    <source>
        <dbReference type="Pfam" id="PF21928"/>
    </source>
</evidence>
<evidence type="ECO:0000259" key="9">
    <source>
        <dbReference type="Pfam" id="PF09302"/>
    </source>
</evidence>
<accession>A0A0A1V3J4</accession>
<dbReference type="Proteomes" id="UP000030151">
    <property type="component" value="Unassembled WGS sequence"/>
</dbReference>
<keyword evidence="4" id="KW-0234">DNA repair</keyword>
<dbReference type="PANTHER" id="PTHR32235:SF1">
    <property type="entry name" value="NON-HOMOLOGOUS END-JOINING FACTOR 1"/>
    <property type="match status" value="1"/>
</dbReference>
<evidence type="ECO:0000256" key="1">
    <source>
        <dbReference type="ARBA" id="ARBA00004123"/>
    </source>
</evidence>
<dbReference type="GO" id="GO:0032807">
    <property type="term" value="C:DNA ligase IV complex"/>
    <property type="evidence" value="ECO:0007669"/>
    <property type="project" value="TreeGrafter"/>
</dbReference>
<comment type="caution">
    <text evidence="11">The sequence shown here is derived from an EMBL/GenBank/DDBJ whole genome shotgun (WGS) entry which is preliminary data.</text>
</comment>
<keyword evidence="2" id="KW-0227">DNA damage</keyword>
<proteinExistence type="inferred from homology"/>
<feature type="compositionally biased region" description="Basic and acidic residues" evidence="8">
    <location>
        <begin position="501"/>
        <end position="530"/>
    </location>
</feature>
<dbReference type="OrthoDB" id="2155935at2759"/>
<evidence type="ECO:0000256" key="7">
    <source>
        <dbReference type="ARBA" id="ARBA00044529"/>
    </source>
</evidence>
<dbReference type="Gene3D" id="2.170.210.10">
    <property type="entry name" value="DNA double-strand break repair and VJ recombination XRCC4, N-terminal"/>
    <property type="match status" value="1"/>
</dbReference>